<evidence type="ECO:0000313" key="2">
    <source>
        <dbReference type="Proteomes" id="UP001230051"/>
    </source>
</evidence>
<name>A0AAD8D2R8_ACIOX</name>
<accession>A0AAD8D2R8</accession>
<reference evidence="1" key="1">
    <citation type="submission" date="2022-02" db="EMBL/GenBank/DDBJ databases">
        <title>Atlantic sturgeon de novo genome assembly.</title>
        <authorList>
            <person name="Stock M."/>
            <person name="Klopp C."/>
            <person name="Guiguen Y."/>
            <person name="Cabau C."/>
            <person name="Parinello H."/>
            <person name="Santidrian Yebra-Pimentel E."/>
            <person name="Kuhl H."/>
            <person name="Dirks R.P."/>
            <person name="Guessner J."/>
            <person name="Wuertz S."/>
            <person name="Du K."/>
            <person name="Schartl M."/>
        </authorList>
    </citation>
    <scope>NUCLEOTIDE SEQUENCE</scope>
    <source>
        <strain evidence="1">STURGEONOMICS-FGT-2020</strain>
        <tissue evidence="1">Whole blood</tissue>
    </source>
</reference>
<sequence length="73" mass="8221">MAGHPHPTLCAKCSDYSSKHKIILFLQSFKLLPRWRCGDPQRNNLPRITELRGSISSPMGKALIPKEALFTIC</sequence>
<protein>
    <submittedName>
        <fullName evidence="1">Uncharacterized protein</fullName>
    </submittedName>
</protein>
<proteinExistence type="predicted"/>
<evidence type="ECO:0000313" key="1">
    <source>
        <dbReference type="EMBL" id="KAK1162552.1"/>
    </source>
</evidence>
<dbReference type="AlphaFoldDB" id="A0AAD8D2R8"/>
<comment type="caution">
    <text evidence="1">The sequence shown here is derived from an EMBL/GenBank/DDBJ whole genome shotgun (WGS) entry which is preliminary data.</text>
</comment>
<dbReference type="Proteomes" id="UP001230051">
    <property type="component" value="Unassembled WGS sequence"/>
</dbReference>
<organism evidence="1 2">
    <name type="scientific">Acipenser oxyrinchus oxyrinchus</name>
    <dbReference type="NCBI Taxonomy" id="40147"/>
    <lineage>
        <taxon>Eukaryota</taxon>
        <taxon>Metazoa</taxon>
        <taxon>Chordata</taxon>
        <taxon>Craniata</taxon>
        <taxon>Vertebrata</taxon>
        <taxon>Euteleostomi</taxon>
        <taxon>Actinopterygii</taxon>
        <taxon>Chondrostei</taxon>
        <taxon>Acipenseriformes</taxon>
        <taxon>Acipenseridae</taxon>
        <taxon>Acipenser</taxon>
    </lineage>
</organism>
<dbReference type="EMBL" id="JAGXEW010000016">
    <property type="protein sequence ID" value="KAK1162552.1"/>
    <property type="molecule type" value="Genomic_DNA"/>
</dbReference>
<gene>
    <name evidence="1" type="ORF">AOXY_G17434</name>
</gene>
<keyword evidence="2" id="KW-1185">Reference proteome</keyword>